<proteinExistence type="predicted"/>
<dbReference type="Proteomes" id="UP000799755">
    <property type="component" value="Unassembled WGS sequence"/>
</dbReference>
<name>A0ACB6QJ70_9PLEO</name>
<comment type="caution">
    <text evidence="1">The sequence shown here is derived from an EMBL/GenBank/DDBJ whole genome shotgun (WGS) entry which is preliminary data.</text>
</comment>
<evidence type="ECO:0000313" key="2">
    <source>
        <dbReference type="Proteomes" id="UP000799755"/>
    </source>
</evidence>
<keyword evidence="2" id="KW-1185">Reference proteome</keyword>
<reference evidence="1" key="1">
    <citation type="journal article" date="2020" name="Stud. Mycol.">
        <title>101 Dothideomycetes genomes: a test case for predicting lifestyles and emergence of pathogens.</title>
        <authorList>
            <person name="Haridas S."/>
            <person name="Albert R."/>
            <person name="Binder M."/>
            <person name="Bloem J."/>
            <person name="Labutti K."/>
            <person name="Salamov A."/>
            <person name="Andreopoulos B."/>
            <person name="Baker S."/>
            <person name="Barry K."/>
            <person name="Bills G."/>
            <person name="Bluhm B."/>
            <person name="Cannon C."/>
            <person name="Castanera R."/>
            <person name="Culley D."/>
            <person name="Daum C."/>
            <person name="Ezra D."/>
            <person name="Gonzalez J."/>
            <person name="Henrissat B."/>
            <person name="Kuo A."/>
            <person name="Liang C."/>
            <person name="Lipzen A."/>
            <person name="Lutzoni F."/>
            <person name="Magnuson J."/>
            <person name="Mondo S."/>
            <person name="Nolan M."/>
            <person name="Ohm R."/>
            <person name="Pangilinan J."/>
            <person name="Park H.-J."/>
            <person name="Ramirez L."/>
            <person name="Alfaro M."/>
            <person name="Sun H."/>
            <person name="Tritt A."/>
            <person name="Yoshinaga Y."/>
            <person name="Zwiers L.-H."/>
            <person name="Turgeon B."/>
            <person name="Goodwin S."/>
            <person name="Spatafora J."/>
            <person name="Crous P."/>
            <person name="Grigoriev I."/>
        </authorList>
    </citation>
    <scope>NUCLEOTIDE SEQUENCE</scope>
    <source>
        <strain evidence="1">ATCC 200398</strain>
    </source>
</reference>
<sequence length="158" mass="17570">MSESLAAFRNNGSNELRLSTQAQIGSLLELSFGVYWAFRLRTMRPTYPKTVRAIEKPAEVRFADDGTLTPSKWSDTAAYFFFSIGGLFLGGETGFLIGTTSGSRTIMRDTESRERIEKAFKNCRIDVMKKEIQALEGKGTLSNIFGWVISSTMPGFGK</sequence>
<gene>
    <name evidence="1" type="ORF">BDR25DRAFT_327707</name>
</gene>
<protein>
    <submittedName>
        <fullName evidence="1">Uncharacterized protein</fullName>
    </submittedName>
</protein>
<evidence type="ECO:0000313" key="1">
    <source>
        <dbReference type="EMBL" id="KAF2467069.1"/>
    </source>
</evidence>
<accession>A0ACB6QJ70</accession>
<organism evidence="1 2">
    <name type="scientific">Lindgomyces ingoldianus</name>
    <dbReference type="NCBI Taxonomy" id="673940"/>
    <lineage>
        <taxon>Eukaryota</taxon>
        <taxon>Fungi</taxon>
        <taxon>Dikarya</taxon>
        <taxon>Ascomycota</taxon>
        <taxon>Pezizomycotina</taxon>
        <taxon>Dothideomycetes</taxon>
        <taxon>Pleosporomycetidae</taxon>
        <taxon>Pleosporales</taxon>
        <taxon>Lindgomycetaceae</taxon>
        <taxon>Lindgomyces</taxon>
    </lineage>
</organism>
<dbReference type="EMBL" id="MU003522">
    <property type="protein sequence ID" value="KAF2467069.1"/>
    <property type="molecule type" value="Genomic_DNA"/>
</dbReference>